<name>D2RF18_ARCPA</name>
<keyword evidence="2" id="KW-1185">Reference proteome</keyword>
<dbReference type="STRING" id="572546.Arcpr_1666"/>
<dbReference type="HOGENOM" id="CLU_2662118_0_0_2"/>
<organism evidence="1 2">
    <name type="scientific">Archaeoglobus profundus (strain DSM 5631 / JCM 9629 / NBRC 100127 / Av18)</name>
    <dbReference type="NCBI Taxonomy" id="572546"/>
    <lineage>
        <taxon>Archaea</taxon>
        <taxon>Methanobacteriati</taxon>
        <taxon>Methanobacteriota</taxon>
        <taxon>Archaeoglobi</taxon>
        <taxon>Archaeoglobales</taxon>
        <taxon>Archaeoglobaceae</taxon>
        <taxon>Archaeoglobus</taxon>
    </lineage>
</organism>
<dbReference type="EMBL" id="CP001857">
    <property type="protein sequence ID" value="ADB58712.1"/>
    <property type="molecule type" value="Genomic_DNA"/>
</dbReference>
<dbReference type="KEGG" id="apo:Arcpr_1666"/>
<sequence>MLISVERRNLCPLKTTIFIICPKCGRKGKLGVKKKNAFGQRKYMIIHEDGKCYVSPLDGELWEALDRLYSSIRKT</sequence>
<reference evidence="1 2" key="1">
    <citation type="journal article" date="2010" name="Stand. Genomic Sci.">
        <title>Complete genome sequence of Archaeoglobus profundus type strain (AV18).</title>
        <authorList>
            <person name="von Jan M."/>
            <person name="Lapidus A."/>
            <person name="Del Rio T.G."/>
            <person name="Copeland A."/>
            <person name="Tice H."/>
            <person name="Cheng J.F."/>
            <person name="Lucas S."/>
            <person name="Chen F."/>
            <person name="Nolan M."/>
            <person name="Goodwin L."/>
            <person name="Han C."/>
            <person name="Pitluck S."/>
            <person name="Liolios K."/>
            <person name="Ivanova N."/>
            <person name="Mavromatis K."/>
            <person name="Ovchinnikova G."/>
            <person name="Chertkov O."/>
            <person name="Pati A."/>
            <person name="Chen A."/>
            <person name="Palaniappan K."/>
            <person name="Land M."/>
            <person name="Hauser L."/>
            <person name="Chang Y.J."/>
            <person name="Jeffries C.D."/>
            <person name="Saunders E."/>
            <person name="Brettin T."/>
            <person name="Detter J.C."/>
            <person name="Chain P."/>
            <person name="Eichinger K."/>
            <person name="Huber H."/>
            <person name="Spring S."/>
            <person name="Rohde M."/>
            <person name="Goker M."/>
            <person name="Wirth R."/>
            <person name="Woyke T."/>
            <person name="Bristow J."/>
            <person name="Eisen J.A."/>
            <person name="Markowitz V."/>
            <person name="Hugenholtz P."/>
            <person name="Kyrpides N.C."/>
            <person name="Klenk H.P."/>
        </authorList>
    </citation>
    <scope>NUCLEOTIDE SEQUENCE [LARGE SCALE GENOMIC DNA]</scope>
    <source>
        <strain evidence="2">DSM 5631 / JCM 9629 / NBRC 100127 / Av18</strain>
    </source>
</reference>
<protein>
    <submittedName>
        <fullName evidence="1">Uncharacterized protein</fullName>
    </submittedName>
</protein>
<dbReference type="Proteomes" id="UP000001901">
    <property type="component" value="Chromosome"/>
</dbReference>
<evidence type="ECO:0000313" key="2">
    <source>
        <dbReference type="Proteomes" id="UP000001901"/>
    </source>
</evidence>
<gene>
    <name evidence="1" type="ordered locus">Arcpr_1666</name>
</gene>
<evidence type="ECO:0000313" key="1">
    <source>
        <dbReference type="EMBL" id="ADB58712.1"/>
    </source>
</evidence>
<proteinExistence type="predicted"/>
<dbReference type="PaxDb" id="572546-Arcpr_1666"/>
<dbReference type="AlphaFoldDB" id="D2RF18"/>
<accession>D2RF18</accession>